<organism evidence="1 2">
    <name type="scientific">Gossypium trilobum</name>
    <dbReference type="NCBI Taxonomy" id="34281"/>
    <lineage>
        <taxon>Eukaryota</taxon>
        <taxon>Viridiplantae</taxon>
        <taxon>Streptophyta</taxon>
        <taxon>Embryophyta</taxon>
        <taxon>Tracheophyta</taxon>
        <taxon>Spermatophyta</taxon>
        <taxon>Magnoliopsida</taxon>
        <taxon>eudicotyledons</taxon>
        <taxon>Gunneridae</taxon>
        <taxon>Pentapetalae</taxon>
        <taxon>rosids</taxon>
        <taxon>malvids</taxon>
        <taxon>Malvales</taxon>
        <taxon>Malvaceae</taxon>
        <taxon>Malvoideae</taxon>
        <taxon>Gossypium</taxon>
    </lineage>
</organism>
<sequence length="45" mass="5381">MKRFVTNAMTTLEYDWWWAKRVNDNVPLSNQENIGRGKDAARIKR</sequence>
<protein>
    <submittedName>
        <fullName evidence="1">Uncharacterized protein</fullName>
    </submittedName>
</protein>
<accession>A0A7J9DZR3</accession>
<evidence type="ECO:0000313" key="1">
    <source>
        <dbReference type="EMBL" id="MBA0765825.1"/>
    </source>
</evidence>
<gene>
    <name evidence="1" type="ORF">Gotri_014949</name>
</gene>
<dbReference type="AlphaFoldDB" id="A0A7J9DZR3"/>
<dbReference type="EMBL" id="JABEZW010000005">
    <property type="protein sequence ID" value="MBA0765825.1"/>
    <property type="molecule type" value="Genomic_DNA"/>
</dbReference>
<keyword evidence="2" id="KW-1185">Reference proteome</keyword>
<dbReference type="Proteomes" id="UP000593568">
    <property type="component" value="Unassembled WGS sequence"/>
</dbReference>
<evidence type="ECO:0000313" key="2">
    <source>
        <dbReference type="Proteomes" id="UP000593568"/>
    </source>
</evidence>
<name>A0A7J9DZR3_9ROSI</name>
<proteinExistence type="predicted"/>
<comment type="caution">
    <text evidence="1">The sequence shown here is derived from an EMBL/GenBank/DDBJ whole genome shotgun (WGS) entry which is preliminary data.</text>
</comment>
<reference evidence="1 2" key="1">
    <citation type="journal article" date="2019" name="Genome Biol. Evol.">
        <title>Insights into the evolution of the New World diploid cottons (Gossypium, subgenus Houzingenia) based on genome sequencing.</title>
        <authorList>
            <person name="Grover C.E."/>
            <person name="Arick M.A. 2nd"/>
            <person name="Thrash A."/>
            <person name="Conover J.L."/>
            <person name="Sanders W.S."/>
            <person name="Peterson D.G."/>
            <person name="Frelichowski J.E."/>
            <person name="Scheffler J.A."/>
            <person name="Scheffler B.E."/>
            <person name="Wendel J.F."/>
        </authorList>
    </citation>
    <scope>NUCLEOTIDE SEQUENCE [LARGE SCALE GENOMIC DNA]</scope>
    <source>
        <strain evidence="1">8</strain>
        <tissue evidence="1">Leaf</tissue>
    </source>
</reference>